<evidence type="ECO:0000313" key="2">
    <source>
        <dbReference type="Proteomes" id="UP001497382"/>
    </source>
</evidence>
<comment type="caution">
    <text evidence="1">The sequence shown here is derived from an EMBL/GenBank/DDBJ whole genome shotgun (WGS) entry which is preliminary data.</text>
</comment>
<protein>
    <submittedName>
        <fullName evidence="1">Uncharacterized protein</fullName>
    </submittedName>
</protein>
<dbReference type="EMBL" id="CAXIEN010000052">
    <property type="protein sequence ID" value="CAL1271041.1"/>
    <property type="molecule type" value="Genomic_DNA"/>
</dbReference>
<reference evidence="1 2" key="1">
    <citation type="submission" date="2024-04" db="EMBL/GenBank/DDBJ databases">
        <authorList>
            <person name="Rising A."/>
            <person name="Reimegard J."/>
            <person name="Sonavane S."/>
            <person name="Akerstrom W."/>
            <person name="Nylinder S."/>
            <person name="Hedman E."/>
            <person name="Kallberg Y."/>
        </authorList>
    </citation>
    <scope>NUCLEOTIDE SEQUENCE [LARGE SCALE GENOMIC DNA]</scope>
</reference>
<dbReference type="Proteomes" id="UP001497382">
    <property type="component" value="Unassembled WGS sequence"/>
</dbReference>
<organism evidence="1 2">
    <name type="scientific">Larinioides sclopetarius</name>
    <dbReference type="NCBI Taxonomy" id="280406"/>
    <lineage>
        <taxon>Eukaryota</taxon>
        <taxon>Metazoa</taxon>
        <taxon>Ecdysozoa</taxon>
        <taxon>Arthropoda</taxon>
        <taxon>Chelicerata</taxon>
        <taxon>Arachnida</taxon>
        <taxon>Araneae</taxon>
        <taxon>Araneomorphae</taxon>
        <taxon>Entelegynae</taxon>
        <taxon>Araneoidea</taxon>
        <taxon>Araneidae</taxon>
        <taxon>Larinioides</taxon>
    </lineage>
</organism>
<name>A0AAV1ZH50_9ARAC</name>
<sequence length="66" mass="7518">MSEGSNWSCGIAFFNAVRRYTVGPEGGKLFAFIYSCVFQKVCLCPDGWLNLFLFYFVPRLLDSTSF</sequence>
<proteinExistence type="predicted"/>
<keyword evidence="2" id="KW-1185">Reference proteome</keyword>
<gene>
    <name evidence="1" type="ORF">LARSCL_LOCUS5622</name>
</gene>
<dbReference type="AlphaFoldDB" id="A0AAV1ZH50"/>
<evidence type="ECO:0000313" key="1">
    <source>
        <dbReference type="EMBL" id="CAL1271041.1"/>
    </source>
</evidence>
<accession>A0AAV1ZH50</accession>